<comment type="caution">
    <text evidence="3">The sequence shown here is derived from an EMBL/GenBank/DDBJ whole genome shotgun (WGS) entry which is preliminary data.</text>
</comment>
<dbReference type="AlphaFoldDB" id="A0A0J7KMR1"/>
<feature type="compositionally biased region" description="Polar residues" evidence="1">
    <location>
        <begin position="207"/>
        <end position="216"/>
    </location>
</feature>
<dbReference type="STRING" id="67767.A0A0J7KMR1"/>
<dbReference type="Pfam" id="PF16858">
    <property type="entry name" value="CNDH2_C"/>
    <property type="match status" value="1"/>
</dbReference>
<dbReference type="PANTHER" id="PTHR14324:SF3">
    <property type="entry name" value="CONDENSIN-2 COMPLEX SUBUNIT H2"/>
    <property type="match status" value="1"/>
</dbReference>
<evidence type="ECO:0000259" key="2">
    <source>
        <dbReference type="Pfam" id="PF16858"/>
    </source>
</evidence>
<feature type="compositionally biased region" description="Low complexity" evidence="1">
    <location>
        <begin position="234"/>
        <end position="249"/>
    </location>
</feature>
<dbReference type="EMBL" id="LBMM01005362">
    <property type="protein sequence ID" value="KMQ91577.1"/>
    <property type="molecule type" value="Genomic_DNA"/>
</dbReference>
<gene>
    <name evidence="3" type="ORF">RF55_8536</name>
</gene>
<keyword evidence="4" id="KW-1185">Reference proteome</keyword>
<dbReference type="GO" id="GO:0051306">
    <property type="term" value="P:mitotic sister chromatid separation"/>
    <property type="evidence" value="ECO:0007669"/>
    <property type="project" value="TreeGrafter"/>
</dbReference>
<dbReference type="PaxDb" id="67767-A0A0J7KMR1"/>
<protein>
    <submittedName>
        <fullName evidence="3">Olfactomedin-like protein 2b protein</fullName>
    </submittedName>
</protein>
<proteinExistence type="predicted"/>
<dbReference type="GO" id="GO:0003682">
    <property type="term" value="F:chromatin binding"/>
    <property type="evidence" value="ECO:0007669"/>
    <property type="project" value="TreeGrafter"/>
</dbReference>
<reference evidence="3 4" key="1">
    <citation type="submission" date="2015-04" db="EMBL/GenBank/DDBJ databases">
        <title>Lasius niger genome sequencing.</title>
        <authorList>
            <person name="Konorov E.A."/>
            <person name="Nikitin M.A."/>
            <person name="Kirill M.V."/>
            <person name="Chang P."/>
        </authorList>
    </citation>
    <scope>NUCLEOTIDE SEQUENCE [LARGE SCALE GENOMIC DNA]</scope>
    <source>
        <tissue evidence="3">Whole</tissue>
    </source>
</reference>
<evidence type="ECO:0000313" key="4">
    <source>
        <dbReference type="Proteomes" id="UP000036403"/>
    </source>
</evidence>
<feature type="region of interest" description="Disordered" evidence="1">
    <location>
        <begin position="207"/>
        <end position="268"/>
    </location>
</feature>
<feature type="domain" description="Condensin-2 complex subunit H2 C-terminal" evidence="2">
    <location>
        <begin position="525"/>
        <end position="606"/>
    </location>
</feature>
<dbReference type="Proteomes" id="UP000036403">
    <property type="component" value="Unassembled WGS sequence"/>
</dbReference>
<dbReference type="GO" id="GO:0000796">
    <property type="term" value="C:condensin complex"/>
    <property type="evidence" value="ECO:0007669"/>
    <property type="project" value="TreeGrafter"/>
</dbReference>
<dbReference type="OrthoDB" id="10038475at2759"/>
<dbReference type="GO" id="GO:0005634">
    <property type="term" value="C:nucleus"/>
    <property type="evidence" value="ECO:0007669"/>
    <property type="project" value="TreeGrafter"/>
</dbReference>
<evidence type="ECO:0000256" key="1">
    <source>
        <dbReference type="SAM" id="MobiDB-lite"/>
    </source>
</evidence>
<dbReference type="GO" id="GO:0010032">
    <property type="term" value="P:meiotic chromosome condensation"/>
    <property type="evidence" value="ECO:0007669"/>
    <property type="project" value="TreeGrafter"/>
</dbReference>
<accession>A0A0J7KMR1</accession>
<feature type="compositionally biased region" description="Polar residues" evidence="1">
    <location>
        <begin position="359"/>
        <end position="376"/>
    </location>
</feature>
<dbReference type="InterPro" id="IPR031739">
    <property type="entry name" value="Ncaph2"/>
</dbReference>
<sequence>MVTVQDIGLQLTKPVKELAKWNFPFSQTLEKYCSLFNTTCSKSFGEAGLVLQNSAAVYVHRVDSLWTKTENSRNILLNYENEEVTQKSTKKRDRKTDMCFQEFKTVNFAKEVDKNINIKKSHITHDTVKSKRRCFTQLEKGIAQHVAIDIYDVNGEVIGKKYDFRCNQNISMDGVLVDALVEFAPQDFCCSSDNSKSLSTPDCTIHYDNNQNASSDAESERNNDDSLEEEIPDVVTSLESTQQTQSLSVNSGTNNTLIETPNNSLNDNCHDVTPSDISNEMYPNTPSDTNSIITQINNNSLSSNNNLDDNYLNNNIRKSIDVGSLLDSPPESVNSKDRRTSSTDDLGLMSDTNEDLSKINVTTSIIQNTPSNSSTKSKIKPSPRSTSKSVKRKFNRITKDEALTPSKRGQGVTKKNLAHLLEESVPSRRDRPSMFKKNLSTCIKYIQEYNPLQYNDVTNVDLDLLGFRLCVNAEANTNINDNNITDTSINEISRLRSPSPMDMSPPHENFCDMWLRSDSPHFIPRNVDKWHELIQPKLREAEQRSTFCIRDYASRIMETLKTNDQRKMNFETVIQNEHEVARYFLALLDLASKQNVNILADKDLENDIEIVLCEEDRQCSTNDQVDSHD</sequence>
<feature type="region of interest" description="Disordered" evidence="1">
    <location>
        <begin position="322"/>
        <end position="393"/>
    </location>
</feature>
<name>A0A0J7KMR1_LASNI</name>
<dbReference type="PANTHER" id="PTHR14324">
    <property type="entry name" value="CONDENSIN-2 COMPLEX SUBUNIT H2"/>
    <property type="match status" value="1"/>
</dbReference>
<organism evidence="3 4">
    <name type="scientific">Lasius niger</name>
    <name type="common">Black garden ant</name>
    <dbReference type="NCBI Taxonomy" id="67767"/>
    <lineage>
        <taxon>Eukaryota</taxon>
        <taxon>Metazoa</taxon>
        <taxon>Ecdysozoa</taxon>
        <taxon>Arthropoda</taxon>
        <taxon>Hexapoda</taxon>
        <taxon>Insecta</taxon>
        <taxon>Pterygota</taxon>
        <taxon>Neoptera</taxon>
        <taxon>Endopterygota</taxon>
        <taxon>Hymenoptera</taxon>
        <taxon>Apocrita</taxon>
        <taxon>Aculeata</taxon>
        <taxon>Formicoidea</taxon>
        <taxon>Formicidae</taxon>
        <taxon>Formicinae</taxon>
        <taxon>Lasius</taxon>
        <taxon>Lasius</taxon>
    </lineage>
</organism>
<dbReference type="InterPro" id="IPR031737">
    <property type="entry name" value="CNDH2_C"/>
</dbReference>
<feature type="compositionally biased region" description="Polar residues" evidence="1">
    <location>
        <begin position="250"/>
        <end position="267"/>
    </location>
</feature>
<evidence type="ECO:0000313" key="3">
    <source>
        <dbReference type="EMBL" id="KMQ91577.1"/>
    </source>
</evidence>